<evidence type="ECO:0000256" key="1">
    <source>
        <dbReference type="SAM" id="Phobius"/>
    </source>
</evidence>
<protein>
    <recommendedName>
        <fullName evidence="4">G protein-coupled receptor</fullName>
    </recommendedName>
</protein>
<dbReference type="EMBL" id="BTRK01000005">
    <property type="protein sequence ID" value="GMR55968.1"/>
    <property type="molecule type" value="Genomic_DNA"/>
</dbReference>
<proteinExistence type="predicted"/>
<feature type="transmembrane region" description="Helical" evidence="1">
    <location>
        <begin position="21"/>
        <end position="39"/>
    </location>
</feature>
<gene>
    <name evidence="2" type="ORF">PMAYCL1PPCAC_26163</name>
</gene>
<feature type="transmembrane region" description="Helical" evidence="1">
    <location>
        <begin position="102"/>
        <end position="126"/>
    </location>
</feature>
<dbReference type="Proteomes" id="UP001328107">
    <property type="component" value="Unassembled WGS sequence"/>
</dbReference>
<dbReference type="AlphaFoldDB" id="A0AAN5D3H1"/>
<keyword evidence="3" id="KW-1185">Reference proteome</keyword>
<dbReference type="PANTHER" id="PTHR46178:SF9">
    <property type="entry name" value="SEVEN TM RECEPTOR"/>
    <property type="match status" value="1"/>
</dbReference>
<keyword evidence="1" id="KW-0812">Transmembrane</keyword>
<organism evidence="2 3">
    <name type="scientific">Pristionchus mayeri</name>
    <dbReference type="NCBI Taxonomy" id="1317129"/>
    <lineage>
        <taxon>Eukaryota</taxon>
        <taxon>Metazoa</taxon>
        <taxon>Ecdysozoa</taxon>
        <taxon>Nematoda</taxon>
        <taxon>Chromadorea</taxon>
        <taxon>Rhabditida</taxon>
        <taxon>Rhabditina</taxon>
        <taxon>Diplogasteromorpha</taxon>
        <taxon>Diplogasteroidea</taxon>
        <taxon>Neodiplogasteridae</taxon>
        <taxon>Pristionchus</taxon>
    </lineage>
</organism>
<feature type="transmembrane region" description="Helical" evidence="1">
    <location>
        <begin position="132"/>
        <end position="153"/>
    </location>
</feature>
<evidence type="ECO:0000313" key="3">
    <source>
        <dbReference type="Proteomes" id="UP001328107"/>
    </source>
</evidence>
<evidence type="ECO:0008006" key="4">
    <source>
        <dbReference type="Google" id="ProtNLM"/>
    </source>
</evidence>
<dbReference type="PANTHER" id="PTHR46178">
    <property type="entry name" value="SEVEN TM RECEPTOR"/>
    <property type="match status" value="1"/>
</dbReference>
<feature type="non-terminal residue" evidence="2">
    <location>
        <position position="163"/>
    </location>
</feature>
<dbReference type="InterPro" id="IPR019428">
    <property type="entry name" value="7TM_GPCR_serpentine_rcpt_Str"/>
</dbReference>
<feature type="transmembrane region" description="Helical" evidence="1">
    <location>
        <begin position="59"/>
        <end position="82"/>
    </location>
</feature>
<reference evidence="3" key="1">
    <citation type="submission" date="2022-10" db="EMBL/GenBank/DDBJ databases">
        <title>Genome assembly of Pristionchus species.</title>
        <authorList>
            <person name="Yoshida K."/>
            <person name="Sommer R.J."/>
        </authorList>
    </citation>
    <scope>NUCLEOTIDE SEQUENCE [LARGE SCALE GENOMIC DNA]</scope>
    <source>
        <strain evidence="3">RS5460</strain>
    </source>
</reference>
<name>A0AAN5D3H1_9BILA</name>
<sequence>RTVMFYVFYLPTDELRWKASLVLSNTFFVNISNHFIAGYDYQIGNPYIPHVFVCVSHVVSSILSITFIVTMTVCAFQIYYYVKQNAFSSSQTRLHNRVLMLLAQQAIVPFLFVYSLALCCTVSILIRADISFMAPVFTLTTSIPPLCSCISIITMTSEYKNMY</sequence>
<accession>A0AAN5D3H1</accession>
<keyword evidence="1" id="KW-1133">Transmembrane helix</keyword>
<feature type="non-terminal residue" evidence="2">
    <location>
        <position position="1"/>
    </location>
</feature>
<keyword evidence="1" id="KW-0472">Membrane</keyword>
<comment type="caution">
    <text evidence="2">The sequence shown here is derived from an EMBL/GenBank/DDBJ whole genome shotgun (WGS) entry which is preliminary data.</text>
</comment>
<dbReference type="Pfam" id="PF10326">
    <property type="entry name" value="7TM_GPCR_Str"/>
    <property type="match status" value="1"/>
</dbReference>
<evidence type="ECO:0000313" key="2">
    <source>
        <dbReference type="EMBL" id="GMR55968.1"/>
    </source>
</evidence>